<dbReference type="PANTHER" id="PTHR21152:SF40">
    <property type="entry name" value="ALANINE--GLYOXYLATE AMINOTRANSFERASE"/>
    <property type="match status" value="1"/>
</dbReference>
<feature type="domain" description="Aminotransferase class V" evidence="11">
    <location>
        <begin position="71"/>
        <end position="374"/>
    </location>
</feature>
<proteinExistence type="inferred from homology"/>
<evidence type="ECO:0000256" key="5">
    <source>
        <dbReference type="ARBA" id="ARBA00022898"/>
    </source>
</evidence>
<dbReference type="Gene3D" id="3.40.640.10">
    <property type="entry name" value="Type I PLP-dependent aspartate aminotransferase-like (Major domain)"/>
    <property type="match status" value="1"/>
</dbReference>
<dbReference type="Gene3D" id="3.90.1150.10">
    <property type="entry name" value="Aspartate Aminotransferase, domain 1"/>
    <property type="match status" value="1"/>
</dbReference>
<protein>
    <recommendedName>
        <fullName evidence="6">Alanine--glyoxylate aminotransferase</fullName>
        <ecNumber evidence="6">2.6.1.44</ecNumber>
    </recommendedName>
</protein>
<evidence type="ECO:0000256" key="10">
    <source>
        <dbReference type="RuleBase" id="RU004504"/>
    </source>
</evidence>
<dbReference type="InterPro" id="IPR015424">
    <property type="entry name" value="PyrdxlP-dep_Trfase"/>
</dbReference>
<dbReference type="Proteomes" id="UP000492821">
    <property type="component" value="Unassembled WGS sequence"/>
</dbReference>
<keyword evidence="12" id="KW-1185">Reference proteome</keyword>
<feature type="modified residue" description="N6-(pyridoxal phosphate)lysine" evidence="8">
    <location>
        <position position="233"/>
    </location>
</feature>
<dbReference type="GO" id="GO:0019265">
    <property type="term" value="P:glycine biosynthetic process, by transamination of glyoxylate"/>
    <property type="evidence" value="ECO:0007669"/>
    <property type="project" value="TreeGrafter"/>
</dbReference>
<comment type="catalytic activity">
    <reaction evidence="6">
        <text>glyoxylate + L-alanine = glycine + pyruvate</text>
        <dbReference type="Rhea" id="RHEA:24248"/>
        <dbReference type="ChEBI" id="CHEBI:15361"/>
        <dbReference type="ChEBI" id="CHEBI:36655"/>
        <dbReference type="ChEBI" id="CHEBI:57305"/>
        <dbReference type="ChEBI" id="CHEBI:57972"/>
        <dbReference type="EC" id="2.6.1.44"/>
    </reaction>
</comment>
<evidence type="ECO:0000256" key="4">
    <source>
        <dbReference type="ARBA" id="ARBA00022679"/>
    </source>
</evidence>
<dbReference type="InterPro" id="IPR015422">
    <property type="entry name" value="PyrdxlP-dep_Trfase_small"/>
</dbReference>
<evidence type="ECO:0000256" key="6">
    <source>
        <dbReference type="PIRNR" id="PIRNR000524"/>
    </source>
</evidence>
<dbReference type="EC" id="2.6.1.44" evidence="6"/>
<dbReference type="PANTHER" id="PTHR21152">
    <property type="entry name" value="AMINOTRANSFERASE CLASS V"/>
    <property type="match status" value="1"/>
</dbReference>
<dbReference type="SUPFAM" id="SSF53383">
    <property type="entry name" value="PLP-dependent transferases"/>
    <property type="match status" value="1"/>
</dbReference>
<dbReference type="GO" id="GO:0004760">
    <property type="term" value="F:L-serine-pyruvate transaminase activity"/>
    <property type="evidence" value="ECO:0007669"/>
    <property type="project" value="TreeGrafter"/>
</dbReference>
<dbReference type="WBParaSite" id="Pan_g8943.t1">
    <property type="protein sequence ID" value="Pan_g8943.t1"/>
    <property type="gene ID" value="Pan_g8943"/>
</dbReference>
<dbReference type="CDD" id="cd06451">
    <property type="entry name" value="AGAT_like"/>
    <property type="match status" value="1"/>
</dbReference>
<dbReference type="Pfam" id="PF00266">
    <property type="entry name" value="Aminotran_5"/>
    <property type="match status" value="1"/>
</dbReference>
<dbReference type="InterPro" id="IPR020578">
    <property type="entry name" value="Aminotrans_V_PyrdxlP_BS"/>
</dbReference>
<organism evidence="12 13">
    <name type="scientific">Panagrellus redivivus</name>
    <name type="common">Microworm</name>
    <dbReference type="NCBI Taxonomy" id="6233"/>
    <lineage>
        <taxon>Eukaryota</taxon>
        <taxon>Metazoa</taxon>
        <taxon>Ecdysozoa</taxon>
        <taxon>Nematoda</taxon>
        <taxon>Chromadorea</taxon>
        <taxon>Rhabditida</taxon>
        <taxon>Tylenchina</taxon>
        <taxon>Panagrolaimomorpha</taxon>
        <taxon>Panagrolaimoidea</taxon>
        <taxon>Panagrolaimidae</taxon>
        <taxon>Panagrellus</taxon>
    </lineage>
</organism>
<sequence>MIFSRLCRAQFPARVLSQSSTIVLTKANMSTIPPPKILTEQPNIPDKQLFGPGPSNMPDEIRSSMNAPLLGHLHGEFTKIMDDVREGIKYLFQTNNRLTFAISGTGHAGMEVAVMNLLEPGESFLVVKNGIWGLRAANLGKRLSLDVHVLEVPEGQVATLDQFTAAVKEHKPKVVFICQGESSTGVAHPLEGYADVAHANGALLLVDTVASIGGAPFEQDKLGVDVVYTATQKVLNAPPGLAPISFSAKAEEKIRSRKTPVVSFYFDALELGNYWGCFDEPRRYHHTGMVSMVYSLRAALAAIAKEGVEKEIARHQENAIFFYKELQNAGFEPFVANKSIRLPCLTTVKVPEGVDWKIVADKLMAQKIEIAGGLGPTLGKIWRIGTFGVNSNQDKIKKVVAALKEATEQAKAKI</sequence>
<evidence type="ECO:0000256" key="7">
    <source>
        <dbReference type="PIRSR" id="PIRSR000524-1"/>
    </source>
</evidence>
<dbReference type="PIRSF" id="PIRSF000524">
    <property type="entry name" value="SPT"/>
    <property type="match status" value="1"/>
</dbReference>
<evidence type="ECO:0000256" key="1">
    <source>
        <dbReference type="ARBA" id="ARBA00001933"/>
    </source>
</evidence>
<evidence type="ECO:0000256" key="9">
    <source>
        <dbReference type="RuleBase" id="RU004075"/>
    </source>
</evidence>
<keyword evidence="5 6" id="KW-0663">Pyridoxal phosphate</keyword>
<evidence type="ECO:0000313" key="12">
    <source>
        <dbReference type="Proteomes" id="UP000492821"/>
    </source>
</evidence>
<accession>A0A7E4WAM1</accession>
<dbReference type="PROSITE" id="PS00595">
    <property type="entry name" value="AA_TRANSFER_CLASS_5"/>
    <property type="match status" value="1"/>
</dbReference>
<reference evidence="12" key="1">
    <citation type="journal article" date="2013" name="Genetics">
        <title>The draft genome and transcriptome of Panagrellus redivivus are shaped by the harsh demands of a free-living lifestyle.</title>
        <authorList>
            <person name="Srinivasan J."/>
            <person name="Dillman A.R."/>
            <person name="Macchietto M.G."/>
            <person name="Heikkinen L."/>
            <person name="Lakso M."/>
            <person name="Fracchia K.M."/>
            <person name="Antoshechkin I."/>
            <person name="Mortazavi A."/>
            <person name="Wong G."/>
            <person name="Sternberg P.W."/>
        </authorList>
    </citation>
    <scope>NUCLEOTIDE SEQUENCE [LARGE SCALE GENOMIC DNA]</scope>
    <source>
        <strain evidence="12">MT8872</strain>
    </source>
</reference>
<dbReference type="InterPro" id="IPR015421">
    <property type="entry name" value="PyrdxlP-dep_Trfase_major"/>
</dbReference>
<evidence type="ECO:0000256" key="8">
    <source>
        <dbReference type="PIRSR" id="PIRSR000524-50"/>
    </source>
</evidence>
<dbReference type="AlphaFoldDB" id="A0A7E4WAM1"/>
<evidence type="ECO:0000256" key="3">
    <source>
        <dbReference type="ARBA" id="ARBA00022576"/>
    </source>
</evidence>
<dbReference type="InterPro" id="IPR000192">
    <property type="entry name" value="Aminotrans_V_dom"/>
</dbReference>
<evidence type="ECO:0000256" key="2">
    <source>
        <dbReference type="ARBA" id="ARBA00009236"/>
    </source>
</evidence>
<feature type="binding site" evidence="7">
    <location>
        <position position="383"/>
    </location>
    <ligand>
        <name>substrate</name>
    </ligand>
</feature>
<comment type="similarity">
    <text evidence="2 6 9">Belongs to the class-V pyridoxal-phosphate-dependent aminotransferase family.</text>
</comment>
<dbReference type="GO" id="GO:0005777">
    <property type="term" value="C:peroxisome"/>
    <property type="evidence" value="ECO:0007669"/>
    <property type="project" value="TreeGrafter"/>
</dbReference>
<comment type="cofactor">
    <cofactor evidence="1 6 8 10">
        <name>pyridoxal 5'-phosphate</name>
        <dbReference type="ChEBI" id="CHEBI:597326"/>
    </cofactor>
</comment>
<reference evidence="13" key="2">
    <citation type="submission" date="2020-10" db="UniProtKB">
        <authorList>
            <consortium name="WormBaseParasite"/>
        </authorList>
    </citation>
    <scope>IDENTIFICATION</scope>
</reference>
<keyword evidence="4" id="KW-0808">Transferase</keyword>
<keyword evidence="3" id="KW-0032">Aminotransferase</keyword>
<dbReference type="FunFam" id="3.40.640.10:FF:000027">
    <property type="entry name" value="Serine--pyruvate aminotransferase, mitochondrial"/>
    <property type="match status" value="1"/>
</dbReference>
<dbReference type="InterPro" id="IPR024169">
    <property type="entry name" value="SP_NH2Trfase/AEP_transaminase"/>
</dbReference>
<name>A0A7E4WAM1_PANRE</name>
<evidence type="ECO:0000259" key="11">
    <source>
        <dbReference type="Pfam" id="PF00266"/>
    </source>
</evidence>
<dbReference type="GO" id="GO:0008453">
    <property type="term" value="F:alanine-glyoxylate transaminase activity"/>
    <property type="evidence" value="ECO:0007669"/>
    <property type="project" value="UniProtKB-EC"/>
</dbReference>
<evidence type="ECO:0000313" key="13">
    <source>
        <dbReference type="WBParaSite" id="Pan_g8943.t1"/>
    </source>
</evidence>